<reference evidence="1" key="1">
    <citation type="journal article" date="2023" name="G3 (Bethesda)">
        <title>A reference genome for the long-term kleptoplast-retaining sea slug Elysia crispata morphotype clarki.</title>
        <authorList>
            <person name="Eastman K.E."/>
            <person name="Pendleton A.L."/>
            <person name="Shaikh M.A."/>
            <person name="Suttiyut T."/>
            <person name="Ogas R."/>
            <person name="Tomko P."/>
            <person name="Gavelis G."/>
            <person name="Widhalm J.R."/>
            <person name="Wisecaver J.H."/>
        </authorList>
    </citation>
    <scope>NUCLEOTIDE SEQUENCE</scope>
    <source>
        <strain evidence="1">ECLA1</strain>
    </source>
</reference>
<dbReference type="EMBL" id="JAWDGP010007412">
    <property type="protein sequence ID" value="KAK3719775.1"/>
    <property type="molecule type" value="Genomic_DNA"/>
</dbReference>
<sequence>MGYPGVTIECPCPWLCCLLSRTQYSLILHGGPAIPEFNGHLDRAILSHAIQQIGAKLRSYTGPIRTSNYSKHKALYYRATGLYTVA</sequence>
<comment type="caution">
    <text evidence="1">The sequence shown here is derived from an EMBL/GenBank/DDBJ whole genome shotgun (WGS) entry which is preliminary data.</text>
</comment>
<keyword evidence="2" id="KW-1185">Reference proteome</keyword>
<accession>A0AAE0XWF0</accession>
<name>A0AAE0XWF0_9GAST</name>
<evidence type="ECO:0000313" key="1">
    <source>
        <dbReference type="EMBL" id="KAK3719775.1"/>
    </source>
</evidence>
<dbReference type="Proteomes" id="UP001283361">
    <property type="component" value="Unassembled WGS sequence"/>
</dbReference>
<organism evidence="1 2">
    <name type="scientific">Elysia crispata</name>
    <name type="common">lettuce slug</name>
    <dbReference type="NCBI Taxonomy" id="231223"/>
    <lineage>
        <taxon>Eukaryota</taxon>
        <taxon>Metazoa</taxon>
        <taxon>Spiralia</taxon>
        <taxon>Lophotrochozoa</taxon>
        <taxon>Mollusca</taxon>
        <taxon>Gastropoda</taxon>
        <taxon>Heterobranchia</taxon>
        <taxon>Euthyneura</taxon>
        <taxon>Panpulmonata</taxon>
        <taxon>Sacoglossa</taxon>
        <taxon>Placobranchoidea</taxon>
        <taxon>Plakobranchidae</taxon>
        <taxon>Elysia</taxon>
    </lineage>
</organism>
<gene>
    <name evidence="1" type="ORF">RRG08_040078</name>
</gene>
<evidence type="ECO:0000313" key="2">
    <source>
        <dbReference type="Proteomes" id="UP001283361"/>
    </source>
</evidence>
<proteinExistence type="predicted"/>
<dbReference type="AlphaFoldDB" id="A0AAE0XWF0"/>
<protein>
    <submittedName>
        <fullName evidence="1">Uncharacterized protein</fullName>
    </submittedName>
</protein>